<evidence type="ECO:0000256" key="4">
    <source>
        <dbReference type="ARBA" id="ARBA00023136"/>
    </source>
</evidence>
<dbReference type="Gene3D" id="3.40.50.2300">
    <property type="match status" value="2"/>
</dbReference>
<protein>
    <recommendedName>
        <fullName evidence="12">LppC family lipoprotein</fullName>
    </recommendedName>
</protein>
<evidence type="ECO:0000256" key="6">
    <source>
        <dbReference type="ARBA" id="ARBA00023237"/>
    </source>
</evidence>
<evidence type="ECO:0000256" key="5">
    <source>
        <dbReference type="ARBA" id="ARBA00023139"/>
    </source>
</evidence>
<dbReference type="AlphaFoldDB" id="A0A3E0X0F0"/>
<evidence type="ECO:0000256" key="2">
    <source>
        <dbReference type="ARBA" id="ARBA00022960"/>
    </source>
</evidence>
<dbReference type="GO" id="GO:0031241">
    <property type="term" value="C:periplasmic side of cell outer membrane"/>
    <property type="evidence" value="ECO:0007669"/>
    <property type="project" value="TreeGrafter"/>
</dbReference>
<keyword evidence="1 9" id="KW-0732">Signal</keyword>
<keyword evidence="3" id="KW-0573">Peptidoglycan synthesis</keyword>
<feature type="region of interest" description="Disordered" evidence="8">
    <location>
        <begin position="611"/>
        <end position="633"/>
    </location>
</feature>
<gene>
    <name evidence="10" type="ORF">CAL65_08150</name>
</gene>
<sequence length="633" mass="70552">MQQKNSRFISLLSLIALAVVLASCATAPRPVVERSVAEIVEEADAAIEAGDIERAAEQLRRAATKSVSPEREHLLLRAASLYLYLGNTDEADALIGDLPSVLPAAQQFHRELLEVRQLLLRDRPAAAYLSFSMLGEAPEYLHQETLRLRAEVSAAVGLLLESAEARAELHQTLSTAEEIDENMQHLWNSLSQTPMELLRERMPPPPDAFGGWLELAFTVRTYRLDVNRLENALKQWQRRYPDHPAADVFVQELLVRYRDQLTEPQQLAILLPLSGPVGGAGQAIRDGFLAAYYATNNNRPSLRIYDTGSEDGSVLRLYDQAVADGADFIIGPLTRGDVATLAARGELPVPTLALNTLPADATAPEGLYQFGLSPEDEARSAALYAIERGYENALVLVPEGDWGERVAKAFAQAFEGEYQQVLETRTYPAEGSDFSVPIRTLLNLNASDHRQRLLRRTLQRGFHFESRRRQDADFIFLGAFPRDARLIQPQLRFHHAMDLPILATSHVFSGVIDTAADQDMNGIRFVDMPWLLDPEPKDDGLSRSELAEHWPGVARQPRLYALGIDAYRIIPYLEALQAYSGDTLDGKTGVLQVDTNGRVQRMLLPAQFTRGQPRLEPRQVQPSRNGIRFEGND</sequence>
<proteinExistence type="predicted"/>
<dbReference type="PANTHER" id="PTHR38038">
    <property type="entry name" value="PENICILLIN-BINDING PROTEIN ACTIVATOR LPOA"/>
    <property type="match status" value="1"/>
</dbReference>
<dbReference type="Pfam" id="PF04348">
    <property type="entry name" value="LppC"/>
    <property type="match status" value="1"/>
</dbReference>
<evidence type="ECO:0000313" key="10">
    <source>
        <dbReference type="EMBL" id="RFA37891.1"/>
    </source>
</evidence>
<dbReference type="PROSITE" id="PS51257">
    <property type="entry name" value="PROKAR_LIPOPROTEIN"/>
    <property type="match status" value="1"/>
</dbReference>
<keyword evidence="6" id="KW-0998">Cell outer membrane</keyword>
<dbReference type="RefSeq" id="WP_116301602.1">
    <property type="nucleotide sequence ID" value="NZ_NFZV01000005.1"/>
</dbReference>
<dbReference type="InterPro" id="IPR028082">
    <property type="entry name" value="Peripla_BP_I"/>
</dbReference>
<dbReference type="EMBL" id="NFZW01000006">
    <property type="protein sequence ID" value="RFA37891.1"/>
    <property type="molecule type" value="Genomic_DNA"/>
</dbReference>
<dbReference type="GO" id="GO:0009252">
    <property type="term" value="P:peptidoglycan biosynthetic process"/>
    <property type="evidence" value="ECO:0007669"/>
    <property type="project" value="UniProtKB-KW"/>
</dbReference>
<dbReference type="InterPro" id="IPR007443">
    <property type="entry name" value="LpoA"/>
</dbReference>
<reference evidence="11" key="1">
    <citation type="submission" date="2017-05" db="EMBL/GenBank/DDBJ databases">
        <authorList>
            <person name="Sharma S."/>
            <person name="Sidhu C."/>
            <person name="Pinnaka A.K."/>
        </authorList>
    </citation>
    <scope>NUCLEOTIDE SEQUENCE [LARGE SCALE GENOMIC DNA]</scope>
    <source>
        <strain evidence="11">AK93</strain>
    </source>
</reference>
<dbReference type="SUPFAM" id="SSF53822">
    <property type="entry name" value="Periplasmic binding protein-like I"/>
    <property type="match status" value="1"/>
</dbReference>
<dbReference type="Gene3D" id="1.25.40.650">
    <property type="match status" value="1"/>
</dbReference>
<accession>A0A3E0X0F0</accession>
<keyword evidence="2" id="KW-0133">Cell shape</keyword>
<dbReference type="InterPro" id="IPR011990">
    <property type="entry name" value="TPR-like_helical_dom_sf"/>
</dbReference>
<dbReference type="Proteomes" id="UP000256763">
    <property type="component" value="Unassembled WGS sequence"/>
</dbReference>
<evidence type="ECO:0000256" key="7">
    <source>
        <dbReference type="ARBA" id="ARBA00023288"/>
    </source>
</evidence>
<keyword evidence="5" id="KW-0564">Palmitate</keyword>
<name>A0A3E0X0F0_9GAMM</name>
<keyword evidence="4" id="KW-0472">Membrane</keyword>
<feature type="chain" id="PRO_5017707535" description="LppC family lipoprotein" evidence="9">
    <location>
        <begin position="28"/>
        <end position="633"/>
    </location>
</feature>
<comment type="caution">
    <text evidence="10">The sequence shown here is derived from an EMBL/GenBank/DDBJ whole genome shotgun (WGS) entry which is preliminary data.</text>
</comment>
<keyword evidence="11" id="KW-1185">Reference proteome</keyword>
<keyword evidence="7" id="KW-0449">Lipoprotein</keyword>
<evidence type="ECO:0000256" key="3">
    <source>
        <dbReference type="ARBA" id="ARBA00022984"/>
    </source>
</evidence>
<dbReference type="GO" id="GO:0008360">
    <property type="term" value="P:regulation of cell shape"/>
    <property type="evidence" value="ECO:0007669"/>
    <property type="project" value="UniProtKB-KW"/>
</dbReference>
<dbReference type="OrthoDB" id="6708821at2"/>
<evidence type="ECO:0000256" key="9">
    <source>
        <dbReference type="SAM" id="SignalP"/>
    </source>
</evidence>
<organism evidence="10 11">
    <name type="scientific">Alkalilimnicola ehrlichii</name>
    <dbReference type="NCBI Taxonomy" id="351052"/>
    <lineage>
        <taxon>Bacteria</taxon>
        <taxon>Pseudomonadati</taxon>
        <taxon>Pseudomonadota</taxon>
        <taxon>Gammaproteobacteria</taxon>
        <taxon>Chromatiales</taxon>
        <taxon>Ectothiorhodospiraceae</taxon>
        <taxon>Alkalilimnicola</taxon>
    </lineage>
</organism>
<dbReference type="CDD" id="cd06339">
    <property type="entry name" value="PBP1_YraM_LppC_lipoprotein-like"/>
    <property type="match status" value="1"/>
</dbReference>
<evidence type="ECO:0000256" key="1">
    <source>
        <dbReference type="ARBA" id="ARBA00022729"/>
    </source>
</evidence>
<dbReference type="GO" id="GO:0030234">
    <property type="term" value="F:enzyme regulator activity"/>
    <property type="evidence" value="ECO:0007669"/>
    <property type="project" value="TreeGrafter"/>
</dbReference>
<evidence type="ECO:0000256" key="8">
    <source>
        <dbReference type="SAM" id="MobiDB-lite"/>
    </source>
</evidence>
<feature type="signal peptide" evidence="9">
    <location>
        <begin position="1"/>
        <end position="27"/>
    </location>
</feature>
<evidence type="ECO:0000313" key="11">
    <source>
        <dbReference type="Proteomes" id="UP000256763"/>
    </source>
</evidence>
<evidence type="ECO:0008006" key="12">
    <source>
        <dbReference type="Google" id="ProtNLM"/>
    </source>
</evidence>
<dbReference type="Gene3D" id="1.25.40.10">
    <property type="entry name" value="Tetratricopeptide repeat domain"/>
    <property type="match status" value="1"/>
</dbReference>
<dbReference type="PANTHER" id="PTHR38038:SF1">
    <property type="entry name" value="PENICILLIN-BINDING PROTEIN ACTIVATOR LPOA"/>
    <property type="match status" value="1"/>
</dbReference>